<organism evidence="1 2">
    <name type="scientific">Aeromonas caviae</name>
    <name type="common">Aeromonas punctata</name>
    <dbReference type="NCBI Taxonomy" id="648"/>
    <lineage>
        <taxon>Bacteria</taxon>
        <taxon>Pseudomonadati</taxon>
        <taxon>Pseudomonadota</taxon>
        <taxon>Gammaproteobacteria</taxon>
        <taxon>Aeromonadales</taxon>
        <taxon>Aeromonadaceae</taxon>
        <taxon>Aeromonas</taxon>
    </lineage>
</organism>
<dbReference type="AlphaFoldDB" id="A0ABD0BBN3"/>
<protein>
    <submittedName>
        <fullName evidence="1">Uncharacterized protein</fullName>
    </submittedName>
</protein>
<dbReference type="Proteomes" id="UP000737420">
    <property type="component" value="Unassembled WGS sequence"/>
</dbReference>
<sequence>MITDLYDVTSDPLSAQTNTDGILATKAGITTAKGWVNWLNEPGEKSMGAGVVLQGKLYFTSFLPQVQSFQQCTIQSIGAARQYMVDMHYGSSFRYVVDLEGNQTPERYVEVQNKVADDLVVHAGDDAKIRIIGGGVGEEVILKDEGDGEPERCTGAGECNQGAEEAEMDMSPKKIYLYEGEAQ</sequence>
<gene>
    <name evidence="1" type="ORF">KAM382_33760</name>
</gene>
<evidence type="ECO:0000313" key="1">
    <source>
        <dbReference type="EMBL" id="GJB93315.1"/>
    </source>
</evidence>
<comment type="caution">
    <text evidence="1">The sequence shown here is derived from an EMBL/GenBank/DDBJ whole genome shotgun (WGS) entry which is preliminary data.</text>
</comment>
<evidence type="ECO:0000313" key="2">
    <source>
        <dbReference type="Proteomes" id="UP000737420"/>
    </source>
</evidence>
<proteinExistence type="predicted"/>
<dbReference type="EMBL" id="BPOP01000043">
    <property type="protein sequence ID" value="GJB93315.1"/>
    <property type="molecule type" value="Genomic_DNA"/>
</dbReference>
<accession>A0ABD0BBN3</accession>
<reference evidence="1 2" key="1">
    <citation type="submission" date="2021-07" db="EMBL/GenBank/DDBJ databases">
        <title>Draft genome sequence of carbapenem-resistant Aeromonas spp. in Japan.</title>
        <authorList>
            <person name="Maehana S."/>
            <person name="Suzuki M."/>
            <person name="Kitasato H."/>
        </authorList>
    </citation>
    <scope>NUCLEOTIDE SEQUENCE [LARGE SCALE GENOMIC DNA]</scope>
    <source>
        <strain evidence="1 2">KAM382</strain>
    </source>
</reference>
<name>A0ABD0BBN3_AERCA</name>